<dbReference type="RefSeq" id="WP_272091859.1">
    <property type="nucleotide sequence ID" value="NZ_JAQNDL010000005.1"/>
</dbReference>
<dbReference type="Pfam" id="PF00534">
    <property type="entry name" value="Glycos_transf_1"/>
    <property type="match status" value="1"/>
</dbReference>
<sequence>MLDPACARLRPRPSICYDRRDVRLAYLSHYFPPESNAPAARVHELSRALVRAGHEVHVVTGQPNHPHGKIYPGYRAAEYRRERVDGIEVHRVPTLPAASRGVLQRGLGYMSLPTSQVAFGAARLPAVDLVLATSPQILTGVAGLALARLRRVPFVLEVRDLWPDGIVAVGALKPGHPIVRALEVVERGLYRGAAGVVSVTDSFVDHFVARGVPRERVAVVKNGIDTALFAADAAPAPLRAQLGIPADALLLLYCGTVGMAQDVGLLARAAALAGPADDLHVVVVGHGVGLQALVDEVAALGVGARFHILPSVPRRDVPGLIAAADVSAVILRDEPTFARYLPSKIFEAMAMRQPILLGVRGEAQRLVEGSGAGLAFTPGDPADALAKLRTFAALGRDGRARMGEAARAHVLAHHDRDRQADDLARFLAGIVRSGA</sequence>
<keyword evidence="4" id="KW-1185">Reference proteome</keyword>
<proteinExistence type="predicted"/>
<evidence type="ECO:0000313" key="4">
    <source>
        <dbReference type="Proteomes" id="UP001221686"/>
    </source>
</evidence>
<gene>
    <name evidence="3" type="ORF">POL25_40920</name>
</gene>
<dbReference type="Proteomes" id="UP001221686">
    <property type="component" value="Unassembled WGS sequence"/>
</dbReference>
<reference evidence="3 4" key="1">
    <citation type="submission" date="2022-11" db="EMBL/GenBank/DDBJ databases">
        <title>Minimal conservation of predation-associated metabolite biosynthetic gene clusters underscores biosynthetic potential of Myxococcota including descriptions for ten novel species: Archangium lansinium sp. nov., Myxococcus landrumus sp. nov., Nannocystis bai.</title>
        <authorList>
            <person name="Ahearne A."/>
            <person name="Stevens C."/>
            <person name="Dowd S."/>
        </authorList>
    </citation>
    <scope>NUCLEOTIDE SEQUENCE [LARGE SCALE GENOMIC DNA]</scope>
    <source>
        <strain evidence="3 4">BB15-2</strain>
    </source>
</reference>
<feature type="domain" description="Glycosyltransferase subfamily 4-like N-terminal" evidence="2">
    <location>
        <begin position="38"/>
        <end position="223"/>
    </location>
</feature>
<dbReference type="CDD" id="cd03794">
    <property type="entry name" value="GT4_WbuB-like"/>
    <property type="match status" value="1"/>
</dbReference>
<dbReference type="InterPro" id="IPR001296">
    <property type="entry name" value="Glyco_trans_1"/>
</dbReference>
<comment type="caution">
    <text evidence="3">The sequence shown here is derived from an EMBL/GenBank/DDBJ whole genome shotgun (WGS) entry which is preliminary data.</text>
</comment>
<dbReference type="InterPro" id="IPR050194">
    <property type="entry name" value="Glycosyltransferase_grp1"/>
</dbReference>
<organism evidence="3 4">
    <name type="scientific">Nannocystis bainbridge</name>
    <dbReference type="NCBI Taxonomy" id="2995303"/>
    <lineage>
        <taxon>Bacteria</taxon>
        <taxon>Pseudomonadati</taxon>
        <taxon>Myxococcota</taxon>
        <taxon>Polyangia</taxon>
        <taxon>Nannocystales</taxon>
        <taxon>Nannocystaceae</taxon>
        <taxon>Nannocystis</taxon>
    </lineage>
</organism>
<dbReference type="PANTHER" id="PTHR45947">
    <property type="entry name" value="SULFOQUINOVOSYL TRANSFERASE SQD2"/>
    <property type="match status" value="1"/>
</dbReference>
<evidence type="ECO:0000259" key="1">
    <source>
        <dbReference type="Pfam" id="PF00534"/>
    </source>
</evidence>
<dbReference type="InterPro" id="IPR028098">
    <property type="entry name" value="Glyco_trans_4-like_N"/>
</dbReference>
<feature type="domain" description="Glycosyl transferase family 1" evidence="1">
    <location>
        <begin position="239"/>
        <end position="408"/>
    </location>
</feature>
<evidence type="ECO:0000259" key="2">
    <source>
        <dbReference type="Pfam" id="PF13579"/>
    </source>
</evidence>
<dbReference type="Gene3D" id="3.40.50.2000">
    <property type="entry name" value="Glycogen Phosphorylase B"/>
    <property type="match status" value="2"/>
</dbReference>
<dbReference type="PANTHER" id="PTHR45947:SF3">
    <property type="entry name" value="SULFOQUINOVOSYL TRANSFERASE SQD2"/>
    <property type="match status" value="1"/>
</dbReference>
<protein>
    <submittedName>
        <fullName evidence="3">Glycosyltransferase family 4 protein</fullName>
    </submittedName>
</protein>
<name>A0ABT5EEQ5_9BACT</name>
<dbReference type="SUPFAM" id="SSF53756">
    <property type="entry name" value="UDP-Glycosyltransferase/glycogen phosphorylase"/>
    <property type="match status" value="1"/>
</dbReference>
<dbReference type="Pfam" id="PF13579">
    <property type="entry name" value="Glyco_trans_4_4"/>
    <property type="match status" value="1"/>
</dbReference>
<dbReference type="EMBL" id="JAQNDL010000005">
    <property type="protein sequence ID" value="MDC0723316.1"/>
    <property type="molecule type" value="Genomic_DNA"/>
</dbReference>
<accession>A0ABT5EEQ5</accession>
<evidence type="ECO:0000313" key="3">
    <source>
        <dbReference type="EMBL" id="MDC0723316.1"/>
    </source>
</evidence>